<name>A0A9E7J949_9LILI</name>
<feature type="region of interest" description="Disordered" evidence="1">
    <location>
        <begin position="409"/>
        <end position="437"/>
    </location>
</feature>
<feature type="compositionally biased region" description="Acidic residues" evidence="1">
    <location>
        <begin position="409"/>
        <end position="426"/>
    </location>
</feature>
<organism evidence="2 3">
    <name type="scientific">Musa troglodytarum</name>
    <name type="common">fe'i banana</name>
    <dbReference type="NCBI Taxonomy" id="320322"/>
    <lineage>
        <taxon>Eukaryota</taxon>
        <taxon>Viridiplantae</taxon>
        <taxon>Streptophyta</taxon>
        <taxon>Embryophyta</taxon>
        <taxon>Tracheophyta</taxon>
        <taxon>Spermatophyta</taxon>
        <taxon>Magnoliopsida</taxon>
        <taxon>Liliopsida</taxon>
        <taxon>Zingiberales</taxon>
        <taxon>Musaceae</taxon>
        <taxon>Musa</taxon>
    </lineage>
</organism>
<dbReference type="Proteomes" id="UP001055439">
    <property type="component" value="Chromosome 1"/>
</dbReference>
<feature type="compositionally biased region" description="Polar residues" evidence="1">
    <location>
        <begin position="947"/>
        <end position="965"/>
    </location>
</feature>
<feature type="region of interest" description="Disordered" evidence="1">
    <location>
        <begin position="506"/>
        <end position="541"/>
    </location>
</feature>
<feature type="region of interest" description="Disordered" evidence="1">
    <location>
        <begin position="104"/>
        <end position="123"/>
    </location>
</feature>
<dbReference type="PANTHER" id="PTHR16897:SF2">
    <property type="entry name" value="OS03G0226600 PROTEIN"/>
    <property type="match status" value="1"/>
</dbReference>
<keyword evidence="3" id="KW-1185">Reference proteome</keyword>
<feature type="compositionally biased region" description="Basic and acidic residues" evidence="1">
    <location>
        <begin position="506"/>
        <end position="528"/>
    </location>
</feature>
<dbReference type="EMBL" id="CP097502">
    <property type="protein sequence ID" value="URD72436.1"/>
    <property type="molecule type" value="Genomic_DNA"/>
</dbReference>
<sequence>MPGLLTRSAQLGSAPAPARSASPDGIWSKHRDSITFDRLQKFWSELPLHTRKELLRLDKQTLFEQARRNLYCSRCNGLLLEGFSQIITYGKSLQQEGASFRQFDSEGTCQSQNRNDHEVQDPSLHPWGGLTAIKNGVLTVLDCFICARSLKTLQNVFDSARAREHERELLYPDACGGEGRGWISQGMANYGRGHGTRETCALHTARLSCDTLVDFWSALGEETRSSLLRMKEEDFIERLMYRFDSKRFCRDCRRNVVREFKELKELKRMRKQPRCTKWFCVADSAFQYEVSEDTVQADWHQSFTDTVGTYHHFEWAIGTGEGQTDILDFEDVGMNRRVQVTGLDLGGLGACFITLRAWKLDGRCTELCVKAHALKGQHCVHRRLIVGDGFVTITVGECIRRFFEHAEEAEEEEDDDVMDKDGDELDGSGSRSQRHAKSPELAREFLLDAATVIFKEQVEKAFREGTARQNAHCIFVCLALKLLEERLHVACKEIITLEKQTRLLEEEEKEKNKEEERKERRRTKEREKKLRRKERLKEKEKERKLIESKSLCDAFPATTNGSSSSTHGESINIPNSGDFVSGPRDISLLECPVSPDIADELSSCGSIYTTDTLPQQSNVDGKFYNRNASECSKLLNRKLRPRKDYLFDQASNWYDRRRCYISDECISQQEEADTRVCSSRGINGLRRPPRERFVKNNHRKCNLKFHCSHSRVRDKFDLQSCRCQQDDYSEKDGHHISMIRLGREIRTVSKTERAIDLPRCSYRNAKYGNGYYLPDNLGSMKTKHVGDTASKELLHTKQIWEPLAARKKCSTGNPDSKNTLRTVSGVEPLKEIGFDKDENGHHQTIGFESFDNMCSSQCSGRVDTSISCQYHEDHDNSDKFGSNINTAFQNGFGLVERTEYLSNNNIEEKQSPIKISCSEPVRSSSSSDNCFSCPSEGDGSTSSSSPQNAESSLTSDSEDACQQSCGGDPPIYNSDSFHRYLDESPDDKIMTNGDGSLASSAAGFPAENHVECDFSGENSSSGQNSNNGQFGFVVGRPLNHMLPVPNHGIHVPFIPSPTVSYHSGNVGLWSAPPCNGFMPLPQANHCLLQSHLSYGLPVNRPSDFSMHYNNVQPLTVPVFDRSKQFLYQSNQTTDRMNVGNSKVQTKLSNSCRFQQLHTSVEPIGSQCFPGRSFSDKQLPSKPSAGQNNNAEHCVKSHNGSPSFSLFHFGGPMAGSTAGFNGKLPSLKDGSMEGFISNLSTAQGQACLKEEIKVEEYCLFSSKNDARFSFF</sequence>
<feature type="compositionally biased region" description="Polar residues" evidence="1">
    <location>
        <begin position="557"/>
        <end position="575"/>
    </location>
</feature>
<feature type="region of interest" description="Disordered" evidence="1">
    <location>
        <begin position="556"/>
        <end position="577"/>
    </location>
</feature>
<gene>
    <name evidence="2" type="ORF">MUK42_09195</name>
</gene>
<feature type="region of interest" description="Disordered" evidence="1">
    <location>
        <begin position="1"/>
        <end position="25"/>
    </location>
</feature>
<evidence type="ECO:0000313" key="2">
    <source>
        <dbReference type="EMBL" id="URD72436.1"/>
    </source>
</evidence>
<dbReference type="AlphaFoldDB" id="A0A9E7J949"/>
<evidence type="ECO:0000313" key="3">
    <source>
        <dbReference type="Proteomes" id="UP001055439"/>
    </source>
</evidence>
<feature type="region of interest" description="Disordered" evidence="1">
    <location>
        <begin position="917"/>
        <end position="996"/>
    </location>
</feature>
<evidence type="ECO:0000256" key="1">
    <source>
        <dbReference type="SAM" id="MobiDB-lite"/>
    </source>
</evidence>
<dbReference type="OrthoDB" id="567691at2759"/>
<proteinExistence type="predicted"/>
<protein>
    <submittedName>
        <fullName evidence="2">Uncharacterized protein</fullName>
    </submittedName>
</protein>
<feature type="compositionally biased region" description="Low complexity" evidence="1">
    <location>
        <begin position="13"/>
        <end position="23"/>
    </location>
</feature>
<reference evidence="2" key="1">
    <citation type="submission" date="2022-05" db="EMBL/GenBank/DDBJ databases">
        <title>The Musa troglodytarum L. genome provides insights into the mechanism of non-climacteric behaviour and enrichment of carotenoids.</title>
        <authorList>
            <person name="Wang J."/>
        </authorList>
    </citation>
    <scope>NUCLEOTIDE SEQUENCE</scope>
    <source>
        <tissue evidence="2">Leaf</tissue>
    </source>
</reference>
<dbReference type="PANTHER" id="PTHR16897">
    <property type="entry name" value="OS10G0105400 PROTEIN"/>
    <property type="match status" value="1"/>
</dbReference>
<accession>A0A9E7J949</accession>
<feature type="compositionally biased region" description="Low complexity" evidence="1">
    <location>
        <begin position="917"/>
        <end position="946"/>
    </location>
</feature>
<feature type="compositionally biased region" description="Basic and acidic residues" evidence="1">
    <location>
        <begin position="976"/>
        <end position="989"/>
    </location>
</feature>